<organism evidence="1 2">
    <name type="scientific">Candidatus Anaerobutyricum stercoris</name>
    <dbReference type="NCBI Taxonomy" id="2838457"/>
    <lineage>
        <taxon>Bacteria</taxon>
        <taxon>Bacillati</taxon>
        <taxon>Bacillota</taxon>
        <taxon>Clostridia</taxon>
        <taxon>Lachnospirales</taxon>
        <taxon>Lachnospiraceae</taxon>
        <taxon>Anaerobutyricum</taxon>
    </lineage>
</organism>
<evidence type="ECO:0000313" key="1">
    <source>
        <dbReference type="EMBL" id="HIZ38616.1"/>
    </source>
</evidence>
<dbReference type="PANTHER" id="PTHR10000">
    <property type="entry name" value="PHOSPHOSERINE PHOSPHATASE"/>
    <property type="match status" value="1"/>
</dbReference>
<protein>
    <submittedName>
        <fullName evidence="1">Cof-type HAD-IIB family hydrolase</fullName>
    </submittedName>
</protein>
<dbReference type="NCBIfam" id="TIGR00099">
    <property type="entry name" value="Cof-subfamily"/>
    <property type="match status" value="1"/>
</dbReference>
<dbReference type="InterPro" id="IPR000150">
    <property type="entry name" value="Cof"/>
</dbReference>
<dbReference type="EMBL" id="DXBR01000020">
    <property type="protein sequence ID" value="HIZ38616.1"/>
    <property type="molecule type" value="Genomic_DNA"/>
</dbReference>
<dbReference type="InterPro" id="IPR006379">
    <property type="entry name" value="HAD-SF_hydro_IIB"/>
</dbReference>
<dbReference type="CDD" id="cd07516">
    <property type="entry name" value="HAD_Pase"/>
    <property type="match status" value="1"/>
</dbReference>
<reference evidence="1" key="2">
    <citation type="submission" date="2021-04" db="EMBL/GenBank/DDBJ databases">
        <authorList>
            <person name="Gilroy R."/>
        </authorList>
    </citation>
    <scope>NUCLEOTIDE SEQUENCE</scope>
    <source>
        <strain evidence="1">CHK179-28034</strain>
    </source>
</reference>
<accession>A0A9D2J6M7</accession>
<comment type="caution">
    <text evidence="1">The sequence shown here is derived from an EMBL/GenBank/DDBJ whole genome shotgun (WGS) entry which is preliminary data.</text>
</comment>
<dbReference type="GO" id="GO:0000287">
    <property type="term" value="F:magnesium ion binding"/>
    <property type="evidence" value="ECO:0007669"/>
    <property type="project" value="TreeGrafter"/>
</dbReference>
<dbReference type="InterPro" id="IPR036412">
    <property type="entry name" value="HAD-like_sf"/>
</dbReference>
<dbReference type="SUPFAM" id="SSF56784">
    <property type="entry name" value="HAD-like"/>
    <property type="match status" value="1"/>
</dbReference>
<gene>
    <name evidence="1" type="ORF">H9968_01640</name>
</gene>
<evidence type="ECO:0000313" key="2">
    <source>
        <dbReference type="Proteomes" id="UP000824049"/>
    </source>
</evidence>
<dbReference type="SFLD" id="SFLDG01140">
    <property type="entry name" value="C2.B:_Phosphomannomutase_and_P"/>
    <property type="match status" value="1"/>
</dbReference>
<dbReference type="PANTHER" id="PTHR10000:SF8">
    <property type="entry name" value="HAD SUPERFAMILY HYDROLASE-LIKE, TYPE 3"/>
    <property type="match status" value="1"/>
</dbReference>
<dbReference type="GO" id="GO:0016791">
    <property type="term" value="F:phosphatase activity"/>
    <property type="evidence" value="ECO:0007669"/>
    <property type="project" value="TreeGrafter"/>
</dbReference>
<dbReference type="NCBIfam" id="TIGR01484">
    <property type="entry name" value="HAD-SF-IIB"/>
    <property type="match status" value="1"/>
</dbReference>
<dbReference type="Gene3D" id="3.40.50.1000">
    <property type="entry name" value="HAD superfamily/HAD-like"/>
    <property type="match status" value="1"/>
</dbReference>
<dbReference type="Proteomes" id="UP000824049">
    <property type="component" value="Unassembled WGS sequence"/>
</dbReference>
<proteinExistence type="predicted"/>
<dbReference type="InterPro" id="IPR023214">
    <property type="entry name" value="HAD_sf"/>
</dbReference>
<dbReference type="Gene3D" id="3.30.1240.10">
    <property type="match status" value="1"/>
</dbReference>
<dbReference type="GO" id="GO:0005829">
    <property type="term" value="C:cytosol"/>
    <property type="evidence" value="ECO:0007669"/>
    <property type="project" value="TreeGrafter"/>
</dbReference>
<keyword evidence="1" id="KW-0378">Hydrolase</keyword>
<dbReference type="Pfam" id="PF08282">
    <property type="entry name" value="Hydrolase_3"/>
    <property type="match status" value="1"/>
</dbReference>
<reference evidence="1" key="1">
    <citation type="journal article" date="2021" name="PeerJ">
        <title>Extensive microbial diversity within the chicken gut microbiome revealed by metagenomics and culture.</title>
        <authorList>
            <person name="Gilroy R."/>
            <person name="Ravi A."/>
            <person name="Getino M."/>
            <person name="Pursley I."/>
            <person name="Horton D.L."/>
            <person name="Alikhan N.F."/>
            <person name="Baker D."/>
            <person name="Gharbi K."/>
            <person name="Hall N."/>
            <person name="Watson M."/>
            <person name="Adriaenssens E.M."/>
            <person name="Foster-Nyarko E."/>
            <person name="Jarju S."/>
            <person name="Secka A."/>
            <person name="Antonio M."/>
            <person name="Oren A."/>
            <person name="Chaudhuri R.R."/>
            <person name="La Ragione R."/>
            <person name="Hildebrand F."/>
            <person name="Pallen M.J."/>
        </authorList>
    </citation>
    <scope>NUCLEOTIDE SEQUENCE</scope>
    <source>
        <strain evidence="1">CHK179-28034</strain>
    </source>
</reference>
<sequence>MKYKVICLDIDGTLLDNRKVLHPKVRESIGRAVDSGARIVLNSARMPAGVEPIEQELGVPCIKICNGGAFILDGGKCISEKHFSAGTMEEIYEQCMKPRRLHLWIYWNYDWYVTGMDVRAEREIKVIGCRPQTVDIEKLAACWKQENTGPSKLLISAEPAVITEIQEEMETKLRQGAWEDISMAKSAPFFLEIFPRGIDKGTVLETVCQSLGIPPAEAAAFGDQEMDIPMIRTAGLGVAMENAVDELKAVADYITLSNEEDGVAAALDKIMAGEL</sequence>
<dbReference type="SFLD" id="SFLDS00003">
    <property type="entry name" value="Haloacid_Dehalogenase"/>
    <property type="match status" value="1"/>
</dbReference>
<name>A0A9D2J6M7_9FIRM</name>
<dbReference type="AlphaFoldDB" id="A0A9D2J6M7"/>